<protein>
    <submittedName>
        <fullName evidence="1 3">Uncharacterized protein</fullName>
    </submittedName>
</protein>
<evidence type="ECO:0000313" key="3">
    <source>
        <dbReference type="WBParaSite" id="ASIM_0000279401-mRNA-1"/>
    </source>
</evidence>
<evidence type="ECO:0000313" key="1">
    <source>
        <dbReference type="EMBL" id="VDK20327.1"/>
    </source>
</evidence>
<dbReference type="EMBL" id="UYRR01003650">
    <property type="protein sequence ID" value="VDK20327.1"/>
    <property type="molecule type" value="Genomic_DNA"/>
</dbReference>
<proteinExistence type="predicted"/>
<keyword evidence="2" id="KW-1185">Reference proteome</keyword>
<dbReference type="Proteomes" id="UP000267096">
    <property type="component" value="Unassembled WGS sequence"/>
</dbReference>
<organism evidence="3">
    <name type="scientific">Anisakis simplex</name>
    <name type="common">Herring worm</name>
    <dbReference type="NCBI Taxonomy" id="6269"/>
    <lineage>
        <taxon>Eukaryota</taxon>
        <taxon>Metazoa</taxon>
        <taxon>Ecdysozoa</taxon>
        <taxon>Nematoda</taxon>
        <taxon>Chromadorea</taxon>
        <taxon>Rhabditida</taxon>
        <taxon>Spirurina</taxon>
        <taxon>Ascaridomorpha</taxon>
        <taxon>Ascaridoidea</taxon>
        <taxon>Anisakidae</taxon>
        <taxon>Anisakis</taxon>
        <taxon>Anisakis simplex complex</taxon>
    </lineage>
</organism>
<dbReference type="WBParaSite" id="ASIM_0000279401-mRNA-1">
    <property type="protein sequence ID" value="ASIM_0000279401-mRNA-1"/>
    <property type="gene ID" value="ASIM_0000279401"/>
</dbReference>
<name>A0A0M3J5G3_ANISI</name>
<reference evidence="3" key="1">
    <citation type="submission" date="2017-02" db="UniProtKB">
        <authorList>
            <consortium name="WormBaseParasite"/>
        </authorList>
    </citation>
    <scope>IDENTIFICATION</scope>
</reference>
<accession>A0A0M3J5G3</accession>
<sequence length="45" mass="5028">MARVVYSIVIQQHNGATEPIPSQSNNYIEWQPAAASPHHYQKPAP</sequence>
<reference evidence="1 2" key="2">
    <citation type="submission" date="2018-11" db="EMBL/GenBank/DDBJ databases">
        <authorList>
            <consortium name="Pathogen Informatics"/>
        </authorList>
    </citation>
    <scope>NUCLEOTIDE SEQUENCE [LARGE SCALE GENOMIC DNA]</scope>
</reference>
<gene>
    <name evidence="1" type="ORF">ASIM_LOCUS2648</name>
</gene>
<evidence type="ECO:0000313" key="2">
    <source>
        <dbReference type="Proteomes" id="UP000267096"/>
    </source>
</evidence>
<dbReference type="AlphaFoldDB" id="A0A0M3J5G3"/>